<dbReference type="Proteomes" id="UP000176634">
    <property type="component" value="Unassembled WGS sequence"/>
</dbReference>
<dbReference type="PROSITE" id="PS50093">
    <property type="entry name" value="PKD"/>
    <property type="match status" value="1"/>
</dbReference>
<dbReference type="Pfam" id="PF18911">
    <property type="entry name" value="PKD_4"/>
    <property type="match status" value="1"/>
</dbReference>
<dbReference type="InterPro" id="IPR001322">
    <property type="entry name" value="Lamin_tail_dom"/>
</dbReference>
<evidence type="ECO:0000259" key="3">
    <source>
        <dbReference type="PROSITE" id="PS50093"/>
    </source>
</evidence>
<dbReference type="SUPFAM" id="SSF74853">
    <property type="entry name" value="Lamin A/C globular tail domain"/>
    <property type="match status" value="3"/>
</dbReference>
<evidence type="ECO:0000313" key="5">
    <source>
        <dbReference type="EMBL" id="OGH92564.1"/>
    </source>
</evidence>
<accession>A0A1F6P9G1</accession>
<evidence type="ECO:0000256" key="2">
    <source>
        <dbReference type="SAM" id="Phobius"/>
    </source>
</evidence>
<dbReference type="Gene3D" id="2.60.40.1260">
    <property type="entry name" value="Lamin Tail domain"/>
    <property type="match status" value="2"/>
</dbReference>
<keyword evidence="2" id="KW-0812">Transmembrane</keyword>
<evidence type="ECO:0000256" key="1">
    <source>
        <dbReference type="SAM" id="MobiDB-lite"/>
    </source>
</evidence>
<dbReference type="STRING" id="1798705.A2563_02705"/>
<organism evidence="5 6">
    <name type="scientific">Candidatus Magasanikbacteria bacterium RIFOXYD1_FULL_40_23</name>
    <dbReference type="NCBI Taxonomy" id="1798705"/>
    <lineage>
        <taxon>Bacteria</taxon>
        <taxon>Candidatus Magasanikiibacteriota</taxon>
    </lineage>
</organism>
<dbReference type="AlphaFoldDB" id="A0A1F6P9G1"/>
<dbReference type="InterPro" id="IPR035986">
    <property type="entry name" value="PKD_dom_sf"/>
</dbReference>
<name>A0A1F6P9G1_9BACT</name>
<dbReference type="Gene3D" id="2.60.40.10">
    <property type="entry name" value="Immunoglobulins"/>
    <property type="match status" value="1"/>
</dbReference>
<dbReference type="InterPro" id="IPR000601">
    <property type="entry name" value="PKD_dom"/>
</dbReference>
<feature type="region of interest" description="Disordered" evidence="1">
    <location>
        <begin position="784"/>
        <end position="803"/>
    </location>
</feature>
<dbReference type="EMBL" id="MFRA01000005">
    <property type="protein sequence ID" value="OGH92564.1"/>
    <property type="molecule type" value="Genomic_DNA"/>
</dbReference>
<evidence type="ECO:0008006" key="7">
    <source>
        <dbReference type="Google" id="ProtNLM"/>
    </source>
</evidence>
<dbReference type="Pfam" id="PF00932">
    <property type="entry name" value="LTD"/>
    <property type="match status" value="3"/>
</dbReference>
<feature type="domain" description="LTD" evidence="4">
    <location>
        <begin position="20"/>
        <end position="140"/>
    </location>
</feature>
<comment type="caution">
    <text evidence="5">The sequence shown here is derived from an EMBL/GenBank/DDBJ whole genome shotgun (WGS) entry which is preliminary data.</text>
</comment>
<keyword evidence="2" id="KW-0472">Membrane</keyword>
<gene>
    <name evidence="5" type="ORF">A2563_02705</name>
</gene>
<feature type="transmembrane region" description="Helical" evidence="2">
    <location>
        <begin position="808"/>
        <end position="836"/>
    </location>
</feature>
<feature type="domain" description="PKD" evidence="3">
    <location>
        <begin position="373"/>
        <end position="453"/>
    </location>
</feature>
<dbReference type="SUPFAM" id="SSF49299">
    <property type="entry name" value="PKD domain"/>
    <property type="match status" value="1"/>
</dbReference>
<dbReference type="InterPro" id="IPR036415">
    <property type="entry name" value="Lamin_tail_dom_sf"/>
</dbReference>
<sequence>MDWKKYLLINLILLGSFFVSYQVFGANTDVIINEIGAYEASGHEWIEIWNKGSEPVDIRDWKLWEENATSQNHKLTTTTDSVVSVGEYAVVTQDAAQFILDYPNFIGSVFDSSFVLNESGEEIGLIDDTGNVVEKFTYISASSFSLQRRSSFLADYTSSNWAEHISGNTVGAVNYFASVQASSTPIFSPAPAASQNTQQASSQINGSSVLQYQNLAALKINELVVDPESENEWVELYNTSQVSVDITDAIVCDARNTTSTCKKLVGAVGPNGWLFVDLQTRSFLNNSGDSVILKDARGVVVDRIDYEDELTPDEGQSLARKADGVDTDSEVDWVVTDTISPGKPNVIVSENQEEEGQKISSTTAKITKKIPSIFVWDIVAPTTAEINEQVMISAEDTADPRGGIISFVWDIGGSKLFGPVVTTSFATSGIYNVIVFATSTSGYGEQKNIEITVGRGLSQNAEVVISEILPNPDGDDSREFVEIKNNSIGQVNLSGWSIKVQDKKYIFPENTIVNPSGVLVFYKAVTKISLVNTAGKVELLNKDKSVVDLVKYDKPQAGQSYSLVNNQWVWTNPSPGTSSNPAGLVAGEKITNIAKIVGKSSRPLITKIADARGAVKGQYAKLKGVVSVLPGVFGSQYFYLNNDNAGIQIYQNKKDFPPLAVGDSVEIQGAVSEANGIKRINIKNSQSVDILSIHNRVTSTELNLDEIEESGAGALVWVEGQITEIKSTFMYVDNGVAEIKVYFKQGAKIDKQRLKEGEGVKVVGILENVKDEWQIWPRSNEDLESLGMPDSSQDEETAKSTTSPGEKYLMVTVGGVIGLLLAFLGKAKGLALVSWLKKMSEKLVKKP</sequence>
<dbReference type="PROSITE" id="PS51841">
    <property type="entry name" value="LTD"/>
    <property type="match status" value="2"/>
</dbReference>
<protein>
    <recommendedName>
        <fullName evidence="7">PKD domain-containing protein</fullName>
    </recommendedName>
</protein>
<dbReference type="InterPro" id="IPR013783">
    <property type="entry name" value="Ig-like_fold"/>
</dbReference>
<evidence type="ECO:0000313" key="6">
    <source>
        <dbReference type="Proteomes" id="UP000176634"/>
    </source>
</evidence>
<feature type="domain" description="LTD" evidence="4">
    <location>
        <begin position="455"/>
        <end position="554"/>
    </location>
</feature>
<reference evidence="5 6" key="1">
    <citation type="journal article" date="2016" name="Nat. Commun.">
        <title>Thousands of microbial genomes shed light on interconnected biogeochemical processes in an aquifer system.</title>
        <authorList>
            <person name="Anantharaman K."/>
            <person name="Brown C.T."/>
            <person name="Hug L.A."/>
            <person name="Sharon I."/>
            <person name="Castelle C.J."/>
            <person name="Probst A.J."/>
            <person name="Thomas B.C."/>
            <person name="Singh A."/>
            <person name="Wilkins M.J."/>
            <person name="Karaoz U."/>
            <person name="Brodie E.L."/>
            <person name="Williams K.H."/>
            <person name="Hubbard S.S."/>
            <person name="Banfield J.F."/>
        </authorList>
    </citation>
    <scope>NUCLEOTIDE SEQUENCE [LARGE SCALE GENOMIC DNA]</scope>
</reference>
<evidence type="ECO:0000259" key="4">
    <source>
        <dbReference type="PROSITE" id="PS51841"/>
    </source>
</evidence>
<keyword evidence="2" id="KW-1133">Transmembrane helix</keyword>
<proteinExistence type="predicted"/>